<dbReference type="Proteomes" id="UP000033772">
    <property type="component" value="Unassembled WGS sequence"/>
</dbReference>
<dbReference type="STRING" id="1844.UG56_005260"/>
<dbReference type="GO" id="GO:0005509">
    <property type="term" value="F:calcium ion binding"/>
    <property type="evidence" value="ECO:0007669"/>
    <property type="project" value="InterPro"/>
</dbReference>
<keyword evidence="5" id="KW-1185">Reference proteome</keyword>
<dbReference type="AlphaFoldDB" id="A0A1J4N8C3"/>
<dbReference type="InterPro" id="IPR011049">
    <property type="entry name" value="Serralysin-like_metalloprot_C"/>
</dbReference>
<gene>
    <name evidence="4" type="ORF">UG56_005260</name>
</gene>
<dbReference type="InterPro" id="IPR050557">
    <property type="entry name" value="RTX_toxin/Mannuronan_C5-epim"/>
</dbReference>
<dbReference type="InterPro" id="IPR038332">
    <property type="entry name" value="PPE_sf"/>
</dbReference>
<keyword evidence="2" id="KW-0964">Secreted</keyword>
<dbReference type="Pfam" id="PF00353">
    <property type="entry name" value="HemolysinCabind"/>
    <property type="match status" value="3"/>
</dbReference>
<dbReference type="GO" id="GO:0005576">
    <property type="term" value="C:extracellular region"/>
    <property type="evidence" value="ECO:0007669"/>
    <property type="project" value="UniProtKB-SubCell"/>
</dbReference>
<feature type="region of interest" description="Disordered" evidence="3">
    <location>
        <begin position="534"/>
        <end position="598"/>
    </location>
</feature>
<feature type="compositionally biased region" description="Basic and acidic residues" evidence="3">
    <location>
        <begin position="551"/>
        <end position="566"/>
    </location>
</feature>
<dbReference type="PANTHER" id="PTHR38340:SF1">
    <property type="entry name" value="S-LAYER PROTEIN"/>
    <property type="match status" value="1"/>
</dbReference>
<accession>A0A1J4N8C3</accession>
<dbReference type="PRINTS" id="PR00313">
    <property type="entry name" value="CABNDNGRPT"/>
</dbReference>
<dbReference type="InterPro" id="IPR028208">
    <property type="entry name" value="Effector_pro_NleD-like"/>
</dbReference>
<dbReference type="SUPFAM" id="SSF51120">
    <property type="entry name" value="beta-Roll"/>
    <property type="match status" value="1"/>
</dbReference>
<feature type="region of interest" description="Disordered" evidence="3">
    <location>
        <begin position="357"/>
        <end position="403"/>
    </location>
</feature>
<dbReference type="Pfam" id="PF14891">
    <property type="entry name" value="Peptidase_M91"/>
    <property type="match status" value="1"/>
</dbReference>
<name>A0A1J4N8C3_9ACTN</name>
<comment type="subcellular location">
    <subcellularLocation>
        <location evidence="1">Secreted</location>
    </subcellularLocation>
</comment>
<evidence type="ECO:0000256" key="3">
    <source>
        <dbReference type="SAM" id="MobiDB-lite"/>
    </source>
</evidence>
<dbReference type="EMBL" id="JZDQ02000006">
    <property type="protein sequence ID" value="OIJ27771.1"/>
    <property type="molecule type" value="Genomic_DNA"/>
</dbReference>
<dbReference type="Gene3D" id="1.20.1260.20">
    <property type="entry name" value="PPE superfamily"/>
    <property type="match status" value="1"/>
</dbReference>
<dbReference type="RefSeq" id="WP_045549162.1">
    <property type="nucleotide sequence ID" value="NZ_JZDQ02000006.1"/>
</dbReference>
<evidence type="ECO:0000256" key="1">
    <source>
        <dbReference type="ARBA" id="ARBA00004613"/>
    </source>
</evidence>
<feature type="compositionally biased region" description="Basic and acidic residues" evidence="3">
    <location>
        <begin position="585"/>
        <end position="598"/>
    </location>
</feature>
<dbReference type="PROSITE" id="PS00330">
    <property type="entry name" value="HEMOLYSIN_CALCIUM"/>
    <property type="match status" value="1"/>
</dbReference>
<dbReference type="InterPro" id="IPR001343">
    <property type="entry name" value="Hemolysn_Ca-bd"/>
</dbReference>
<sequence length="598" mass="63570">MSEGTWKLWDDVASIDDASRGWSSVAKALDGVTESFISGSKDVVADWEGQTAESYEGHRKTLLTDLDTARELADKASAAMARIAGTVRIAQGHLDQSWATVAHIPHQGSPSGDIRFEPETPEDSKLVTDAIARASEIRTGLDRDLGADRQVLVDTTAAWQSLSTSMAAIAESGQDPFHLPADVDSVGMINVDGKTYINTGSGDDVVTVGINPLTGKQVVTVNGQMYEVPAGNEIVIRAGEGNDEINVPQGTNVNLSLLGGRGDDRLNGGSGSDRILGGQDRDHIFAGDGDDRVSGGTDRDYIDAQGGNDLATGAGGDDTVYGMAGNDRISGGRGQDYLEGADGDDLLVGGDGNDIVSGGDDNDRIHGGAGDDVTYAGRGTDTTYGGTGDDKAHGESGDTDEDVEQHVTVQIAEVPEWIKIEGSPEFVARTRADLEMLAASPTGQQMLAALDRRHDDSGVFGIGQENLTIREYVGDTPNSSASDGKMGGNEIEYMPDIDTMNTGNRYPQTPVDGPPVAVLYHEMAHVYDYMHDTLEPGEYHGDDPENQGTNNREREAAGLPVDHDNDPSTPEQIDPDHPYVYTENGLRDEMGAPHRDHY</sequence>
<proteinExistence type="predicted"/>
<dbReference type="OrthoDB" id="5952792at2"/>
<evidence type="ECO:0000256" key="2">
    <source>
        <dbReference type="ARBA" id="ARBA00022525"/>
    </source>
</evidence>
<reference evidence="4" key="1">
    <citation type="submission" date="2016-10" db="EMBL/GenBank/DDBJ databases">
        <title>Draft Genome Sequence of Nocardioides luteus Strain BAFB, an Alkane-Degrading Bacterium Isolated from JP-7 Polluted Soil.</title>
        <authorList>
            <person name="Brown L."/>
            <person name="Ruiz O.N."/>
            <person name="Gunasekera T."/>
        </authorList>
    </citation>
    <scope>NUCLEOTIDE SEQUENCE [LARGE SCALE GENOMIC DNA]</scope>
    <source>
        <strain evidence="4">BAFB</strain>
    </source>
</reference>
<dbReference type="InterPro" id="IPR018511">
    <property type="entry name" value="Hemolysin-typ_Ca-bd_CS"/>
</dbReference>
<protein>
    <submittedName>
        <fullName evidence="4">Calcium-binding protein</fullName>
    </submittedName>
</protein>
<dbReference type="Gene3D" id="2.150.10.10">
    <property type="entry name" value="Serralysin-like metalloprotease, C-terminal"/>
    <property type="match status" value="2"/>
</dbReference>
<feature type="compositionally biased region" description="Basic and acidic residues" evidence="3">
    <location>
        <begin position="534"/>
        <end position="543"/>
    </location>
</feature>
<evidence type="ECO:0000313" key="4">
    <source>
        <dbReference type="EMBL" id="OIJ27771.1"/>
    </source>
</evidence>
<dbReference type="PANTHER" id="PTHR38340">
    <property type="entry name" value="S-LAYER PROTEIN"/>
    <property type="match status" value="1"/>
</dbReference>
<comment type="caution">
    <text evidence="4">The sequence shown here is derived from an EMBL/GenBank/DDBJ whole genome shotgun (WGS) entry which is preliminary data.</text>
</comment>
<feature type="compositionally biased region" description="Low complexity" evidence="3">
    <location>
        <begin position="374"/>
        <end position="384"/>
    </location>
</feature>
<evidence type="ECO:0000313" key="5">
    <source>
        <dbReference type="Proteomes" id="UP000033772"/>
    </source>
</evidence>
<organism evidence="4 5">
    <name type="scientific">Nocardioides luteus</name>
    <dbReference type="NCBI Taxonomy" id="1844"/>
    <lineage>
        <taxon>Bacteria</taxon>
        <taxon>Bacillati</taxon>
        <taxon>Actinomycetota</taxon>
        <taxon>Actinomycetes</taxon>
        <taxon>Propionibacteriales</taxon>
        <taxon>Nocardioidaceae</taxon>
        <taxon>Nocardioides</taxon>
    </lineage>
</organism>